<organism evidence="6 7">
    <name type="scientific">Rasamsonia emersonii (strain ATCC 16479 / CBS 393.64 / IMI 116815)</name>
    <dbReference type="NCBI Taxonomy" id="1408163"/>
    <lineage>
        <taxon>Eukaryota</taxon>
        <taxon>Fungi</taxon>
        <taxon>Dikarya</taxon>
        <taxon>Ascomycota</taxon>
        <taxon>Pezizomycotina</taxon>
        <taxon>Eurotiomycetes</taxon>
        <taxon>Eurotiomycetidae</taxon>
        <taxon>Eurotiales</taxon>
        <taxon>Trichocomaceae</taxon>
        <taxon>Rasamsonia</taxon>
    </lineage>
</organism>
<evidence type="ECO:0000256" key="5">
    <source>
        <dbReference type="SAM" id="Phobius"/>
    </source>
</evidence>
<reference evidence="6 7" key="1">
    <citation type="submission" date="2015-04" db="EMBL/GenBank/DDBJ databases">
        <authorList>
            <person name="Heijne W.H."/>
            <person name="Fedorova N.D."/>
            <person name="Nierman W.C."/>
            <person name="Vollebregt A.W."/>
            <person name="Zhao Z."/>
            <person name="Wu L."/>
            <person name="Kumar M."/>
            <person name="Stam H."/>
            <person name="van den Berg M.A."/>
            <person name="Pel H.J."/>
        </authorList>
    </citation>
    <scope>NUCLEOTIDE SEQUENCE [LARGE SCALE GENOMIC DNA]</scope>
    <source>
        <strain evidence="6 7">CBS 393.64</strain>
    </source>
</reference>
<dbReference type="InterPro" id="IPR007568">
    <property type="entry name" value="RTA1"/>
</dbReference>
<keyword evidence="2 5" id="KW-0812">Transmembrane</keyword>
<keyword evidence="3 5" id="KW-1133">Transmembrane helix</keyword>
<evidence type="ECO:0000256" key="3">
    <source>
        <dbReference type="ARBA" id="ARBA00022989"/>
    </source>
</evidence>
<keyword evidence="4 5" id="KW-0472">Membrane</keyword>
<dbReference type="EMBL" id="LASV01000386">
    <property type="protein sequence ID" value="KKA19058.1"/>
    <property type="molecule type" value="Genomic_DNA"/>
</dbReference>
<dbReference type="PANTHER" id="PTHR31465:SF9">
    <property type="entry name" value="SPHINGOID LONG-CHAIN BASE TRANSPORTER RSB1"/>
    <property type="match status" value="1"/>
</dbReference>
<proteinExistence type="predicted"/>
<accession>A0A0F4YN31</accession>
<feature type="transmembrane region" description="Helical" evidence="5">
    <location>
        <begin position="141"/>
        <end position="161"/>
    </location>
</feature>
<evidence type="ECO:0000256" key="2">
    <source>
        <dbReference type="ARBA" id="ARBA00022692"/>
    </source>
</evidence>
<evidence type="ECO:0000256" key="1">
    <source>
        <dbReference type="ARBA" id="ARBA00004141"/>
    </source>
</evidence>
<evidence type="ECO:0000313" key="6">
    <source>
        <dbReference type="EMBL" id="KKA19058.1"/>
    </source>
</evidence>
<dbReference type="Proteomes" id="UP000053958">
    <property type="component" value="Unassembled WGS sequence"/>
</dbReference>
<dbReference type="GeneID" id="25319258"/>
<dbReference type="RefSeq" id="XP_013325670.1">
    <property type="nucleotide sequence ID" value="XM_013470216.1"/>
</dbReference>
<keyword evidence="7" id="KW-1185">Reference proteome</keyword>
<feature type="transmembrane region" description="Helical" evidence="5">
    <location>
        <begin position="42"/>
        <end position="60"/>
    </location>
</feature>
<feature type="transmembrane region" description="Helical" evidence="5">
    <location>
        <begin position="212"/>
        <end position="241"/>
    </location>
</feature>
<evidence type="ECO:0000313" key="7">
    <source>
        <dbReference type="Proteomes" id="UP000053958"/>
    </source>
</evidence>
<evidence type="ECO:0000256" key="4">
    <source>
        <dbReference type="ARBA" id="ARBA00023136"/>
    </source>
</evidence>
<sequence length="287" mass="31230">MSSAPLNVTALLQEYPPETCTLQTCPAVLATVQYVPSLPGNATYLAIFVVLLIVHLFLGIRYRTWGFLGGMMGGIILEIIGYGARIGMHNNQFVKDPFFAYLITLTIGPAFLSASIYLCLGRIVTAYGAHLSRFKPRTYTIVFVTCDILSLSLQAVGGAIAADGGQPDDEKLGEHIMLAGLIFQVISLVLFSVLCIDFGLRVRKSPMQRNQALAFVTGSFKFMAFLWSPMIMLAVVVLAVYHPGYAFDNEWAAASWSFRSDKKAGTYSLCSGKSEGGSMDSRIGSYV</sequence>
<dbReference type="OrthoDB" id="4521223at2759"/>
<gene>
    <name evidence="6" type="ORF">T310_6981</name>
</gene>
<dbReference type="AlphaFoldDB" id="A0A0F4YN31"/>
<feature type="transmembrane region" description="Helical" evidence="5">
    <location>
        <begin position="181"/>
        <end position="200"/>
    </location>
</feature>
<name>A0A0F4YN31_RASE3</name>
<feature type="transmembrane region" description="Helical" evidence="5">
    <location>
        <begin position="98"/>
        <end position="120"/>
    </location>
</feature>
<dbReference type="PANTHER" id="PTHR31465">
    <property type="entry name" value="PROTEIN RTA1-RELATED"/>
    <property type="match status" value="1"/>
</dbReference>
<comment type="caution">
    <text evidence="6">The sequence shown here is derived from an EMBL/GenBank/DDBJ whole genome shotgun (WGS) entry which is preliminary data.</text>
</comment>
<dbReference type="GO" id="GO:0000324">
    <property type="term" value="C:fungal-type vacuole"/>
    <property type="evidence" value="ECO:0007669"/>
    <property type="project" value="TreeGrafter"/>
</dbReference>
<dbReference type="GO" id="GO:0005886">
    <property type="term" value="C:plasma membrane"/>
    <property type="evidence" value="ECO:0007669"/>
    <property type="project" value="TreeGrafter"/>
</dbReference>
<comment type="subcellular location">
    <subcellularLocation>
        <location evidence="1">Membrane</location>
        <topology evidence="1">Multi-pass membrane protein</topology>
    </subcellularLocation>
</comment>
<protein>
    <submittedName>
        <fullName evidence="6">RTA1 domain protein</fullName>
    </submittedName>
</protein>
<dbReference type="STRING" id="1408163.A0A0F4YN31"/>
<dbReference type="Pfam" id="PF04479">
    <property type="entry name" value="RTA1"/>
    <property type="match status" value="1"/>
</dbReference>
<feature type="transmembrane region" description="Helical" evidence="5">
    <location>
        <begin position="67"/>
        <end position="86"/>
    </location>
</feature>